<dbReference type="InterPro" id="IPR007695">
    <property type="entry name" value="DNA_mismatch_repair_MutS-lik_N"/>
</dbReference>
<dbReference type="Gene3D" id="6.10.140.430">
    <property type="match status" value="1"/>
</dbReference>
<proteinExistence type="inferred from homology"/>
<dbReference type="InterPro" id="IPR007861">
    <property type="entry name" value="DNA_mismatch_repair_MutS_clamp"/>
</dbReference>
<dbReference type="CDD" id="cd03284">
    <property type="entry name" value="ABC_MutS1"/>
    <property type="match status" value="1"/>
</dbReference>
<dbReference type="SMART" id="SM00534">
    <property type="entry name" value="MUTSac"/>
    <property type="match status" value="1"/>
</dbReference>
<dbReference type="InterPro" id="IPR000432">
    <property type="entry name" value="DNA_mismatch_repair_MutS_C"/>
</dbReference>
<evidence type="ECO:0000256" key="8">
    <source>
        <dbReference type="ARBA" id="ARBA00024647"/>
    </source>
</evidence>
<organism evidence="12 13">
    <name type="scientific">Vogesella aquatica</name>
    <dbReference type="NCBI Taxonomy" id="2984206"/>
    <lineage>
        <taxon>Bacteria</taxon>
        <taxon>Pseudomonadati</taxon>
        <taxon>Pseudomonadota</taxon>
        <taxon>Betaproteobacteria</taxon>
        <taxon>Neisseriales</taxon>
        <taxon>Chromobacteriaceae</taxon>
        <taxon>Vogesella</taxon>
    </lineage>
</organism>
<dbReference type="SUPFAM" id="SSF52540">
    <property type="entry name" value="P-loop containing nucleoside triphosphate hydrolases"/>
    <property type="match status" value="1"/>
</dbReference>
<dbReference type="Gene3D" id="1.10.1420.10">
    <property type="match status" value="2"/>
</dbReference>
<evidence type="ECO:0000256" key="1">
    <source>
        <dbReference type="ARBA" id="ARBA00006271"/>
    </source>
</evidence>
<keyword evidence="5 9" id="KW-0067">ATP-binding</keyword>
<feature type="binding site" evidence="9">
    <location>
        <begin position="608"/>
        <end position="615"/>
    </location>
    <ligand>
        <name>ATP</name>
        <dbReference type="ChEBI" id="CHEBI:30616"/>
    </ligand>
</feature>
<evidence type="ECO:0000256" key="6">
    <source>
        <dbReference type="ARBA" id="ARBA00023125"/>
    </source>
</evidence>
<reference evidence="12 13" key="1">
    <citation type="submission" date="2023-01" db="EMBL/GenBank/DDBJ databases">
        <title>Novel species of the genus Vogesella isolated from rivers.</title>
        <authorList>
            <person name="Lu H."/>
        </authorList>
    </citation>
    <scope>NUCLEOTIDE SEQUENCE [LARGE SCALE GENOMIC DNA]</scope>
    <source>
        <strain evidence="12 13">DC21W</strain>
    </source>
</reference>
<evidence type="ECO:0000259" key="11">
    <source>
        <dbReference type="PROSITE" id="PS00486"/>
    </source>
</evidence>
<accession>A0ABT5IWQ9</accession>
<feature type="domain" description="DNA mismatch repair proteins mutS family" evidence="11">
    <location>
        <begin position="682"/>
        <end position="698"/>
    </location>
</feature>
<keyword evidence="4 9" id="KW-0227">DNA damage</keyword>
<comment type="similarity">
    <text evidence="1 9 10">Belongs to the DNA mismatch repair MutS family.</text>
</comment>
<dbReference type="InterPro" id="IPR045076">
    <property type="entry name" value="MutS"/>
</dbReference>
<dbReference type="InterPro" id="IPR036187">
    <property type="entry name" value="DNA_mismatch_repair_MutS_sf"/>
</dbReference>
<dbReference type="SMART" id="SM00533">
    <property type="entry name" value="MUTSd"/>
    <property type="match status" value="1"/>
</dbReference>
<evidence type="ECO:0000313" key="13">
    <source>
        <dbReference type="Proteomes" id="UP001219956"/>
    </source>
</evidence>
<dbReference type="InterPro" id="IPR027417">
    <property type="entry name" value="P-loop_NTPase"/>
</dbReference>
<gene>
    <name evidence="9 12" type="primary">mutS</name>
    <name evidence="12" type="ORF">PQU95_07165</name>
</gene>
<dbReference type="Proteomes" id="UP001219956">
    <property type="component" value="Unassembled WGS sequence"/>
</dbReference>
<dbReference type="InterPro" id="IPR007696">
    <property type="entry name" value="DNA_mismatch_repair_MutS_core"/>
</dbReference>
<dbReference type="PIRSF" id="PIRSF037677">
    <property type="entry name" value="DNA_mis_repair_Msh6"/>
    <property type="match status" value="1"/>
</dbReference>
<dbReference type="SUPFAM" id="SSF53150">
    <property type="entry name" value="DNA repair protein MutS, domain II"/>
    <property type="match status" value="1"/>
</dbReference>
<keyword evidence="6 9" id="KW-0238">DNA-binding</keyword>
<dbReference type="SUPFAM" id="SSF55271">
    <property type="entry name" value="DNA repair protein MutS, domain I"/>
    <property type="match status" value="1"/>
</dbReference>
<dbReference type="Pfam" id="PF05192">
    <property type="entry name" value="MutS_III"/>
    <property type="match status" value="1"/>
</dbReference>
<dbReference type="SUPFAM" id="SSF48334">
    <property type="entry name" value="DNA repair protein MutS, domain III"/>
    <property type="match status" value="1"/>
</dbReference>
<dbReference type="Gene3D" id="3.30.420.110">
    <property type="entry name" value="MutS, connector domain"/>
    <property type="match status" value="1"/>
</dbReference>
<dbReference type="HAMAP" id="MF_00096">
    <property type="entry name" value="MutS"/>
    <property type="match status" value="1"/>
</dbReference>
<evidence type="ECO:0000256" key="9">
    <source>
        <dbReference type="HAMAP-Rule" id="MF_00096"/>
    </source>
</evidence>
<dbReference type="Pfam" id="PF05188">
    <property type="entry name" value="MutS_II"/>
    <property type="match status" value="1"/>
</dbReference>
<dbReference type="NCBIfam" id="TIGR01070">
    <property type="entry name" value="mutS1"/>
    <property type="match status" value="1"/>
</dbReference>
<protein>
    <recommendedName>
        <fullName evidence="2 9">DNA mismatch repair protein MutS</fullName>
    </recommendedName>
</protein>
<evidence type="ECO:0000256" key="4">
    <source>
        <dbReference type="ARBA" id="ARBA00022763"/>
    </source>
</evidence>
<dbReference type="Pfam" id="PF01624">
    <property type="entry name" value="MutS_I"/>
    <property type="match status" value="1"/>
</dbReference>
<dbReference type="RefSeq" id="WP_272751346.1">
    <property type="nucleotide sequence ID" value="NZ_JAQQLF010000007.1"/>
</dbReference>
<dbReference type="Gene3D" id="3.40.1170.10">
    <property type="entry name" value="DNA repair protein MutS, domain I"/>
    <property type="match status" value="1"/>
</dbReference>
<evidence type="ECO:0000256" key="10">
    <source>
        <dbReference type="RuleBase" id="RU003756"/>
    </source>
</evidence>
<keyword evidence="3 9" id="KW-0547">Nucleotide-binding</keyword>
<dbReference type="InterPro" id="IPR005748">
    <property type="entry name" value="DNA_mismatch_repair_MutS"/>
</dbReference>
<name>A0ABT5IWQ9_9NEIS</name>
<dbReference type="PROSITE" id="PS00486">
    <property type="entry name" value="DNA_MISMATCH_REPAIR_2"/>
    <property type="match status" value="1"/>
</dbReference>
<dbReference type="Pfam" id="PF05190">
    <property type="entry name" value="MutS_IV"/>
    <property type="match status" value="1"/>
</dbReference>
<dbReference type="InterPro" id="IPR036678">
    <property type="entry name" value="MutS_con_dom_sf"/>
</dbReference>
<dbReference type="PANTHER" id="PTHR11361">
    <property type="entry name" value="DNA MISMATCH REPAIR PROTEIN MUTS FAMILY MEMBER"/>
    <property type="match status" value="1"/>
</dbReference>
<comment type="function">
    <text evidence="8 9">This protein is involved in the repair of mismatches in DNA. It is possible that it carries out the mismatch recognition step. This protein has a weak ATPase activity.</text>
</comment>
<evidence type="ECO:0000313" key="12">
    <source>
        <dbReference type="EMBL" id="MDC7716993.1"/>
    </source>
</evidence>
<keyword evidence="7 9" id="KW-0234">DNA repair</keyword>
<evidence type="ECO:0000256" key="7">
    <source>
        <dbReference type="ARBA" id="ARBA00023204"/>
    </source>
</evidence>
<dbReference type="NCBIfam" id="NF003810">
    <property type="entry name" value="PRK05399.1"/>
    <property type="match status" value="1"/>
</dbReference>
<evidence type="ECO:0000256" key="2">
    <source>
        <dbReference type="ARBA" id="ARBA00021982"/>
    </source>
</evidence>
<comment type="caution">
    <text evidence="12">The sequence shown here is derived from an EMBL/GenBank/DDBJ whole genome shotgun (WGS) entry which is preliminary data.</text>
</comment>
<sequence length="847" mass="93255">MTTPQHTPMMQQYLALKRDHADKLLFYRMGDFYELFYDDAEKAARLLDITLTARGASGGQPVKMAGIPYHAAEGYLARLVKMGESVAIAEQIGDPATSKGPVERKVVRIVTPGTLTDAALLDDKRDNLVLAVNMHKGTLGLAWLSLASGEFKVMQTSVEELHSELERLKPAELLLADDTGLAVFDSLGTPRKKLPPWQFDTESSTLALTRHFGTRDLAGFGADTLPVAVGAAGALLEYVKSTQGVNPAHIAQLSVEEPGELIRMDAATRRNLELTETIRGEASPTLASLLDTCATSMGSRMLRHWLHHPIRRHDKLLRRQQAVRALLAAHQDIHTQLREVADIERITARVALRTARPRDLAALRDSLRALSGVKAIAATLDAPLLAELVQLLPADSPVESLLATAILPEPATFLRDGGVINHGYHADLDELRAIQTDCGDFLLALELREKERTGISTLKVEFNRVHGFYIEVSKAQSDKVPDDYRRRQTLKNAERYITPELKTFEDKALSAQDKSLALEKQLYEAVLDQLAPHISELKLMAQAVAGLDVLAAFAERAQTNHYVQPLFVNETRLEIIGGRHPVVEAEVERFIANDTRLAAERKLLLITGPNMGGKSTYMRQNALITLLAHIGSFVPAERAVLGQIDRIFTRIGASDDLAGGRSTFMVEMTETANILNNATDKSLVLMDEVGRGTSTFDGLALAWAIARALIEKSRAYTLFATHYFELTSLAGEYNSVANVHLSAVEHKDRIVFLHHVEDGPASQSYGLAVAQLAGVPPKVIREARRYLTELENESAARAQPDLFSTPVVIQHEPEPHPAVELLADTDVDDLTPRQALELLYTLKKMTK</sequence>
<evidence type="ECO:0000256" key="3">
    <source>
        <dbReference type="ARBA" id="ARBA00022741"/>
    </source>
</evidence>
<dbReference type="InterPro" id="IPR007860">
    <property type="entry name" value="DNA_mmatch_repair_MutS_con_dom"/>
</dbReference>
<dbReference type="Pfam" id="PF00488">
    <property type="entry name" value="MutS_V"/>
    <property type="match status" value="1"/>
</dbReference>
<dbReference type="InterPro" id="IPR017261">
    <property type="entry name" value="DNA_mismatch_repair_MutS/MSH"/>
</dbReference>
<evidence type="ECO:0000256" key="5">
    <source>
        <dbReference type="ARBA" id="ARBA00022840"/>
    </source>
</evidence>
<dbReference type="InterPro" id="IPR016151">
    <property type="entry name" value="DNA_mismatch_repair_MutS_N"/>
</dbReference>
<dbReference type="Gene3D" id="3.40.50.300">
    <property type="entry name" value="P-loop containing nucleotide triphosphate hydrolases"/>
    <property type="match status" value="1"/>
</dbReference>
<dbReference type="EMBL" id="JAQQLF010000007">
    <property type="protein sequence ID" value="MDC7716993.1"/>
    <property type="molecule type" value="Genomic_DNA"/>
</dbReference>
<dbReference type="PANTHER" id="PTHR11361:SF34">
    <property type="entry name" value="DNA MISMATCH REPAIR PROTEIN MSH1, MITOCHONDRIAL"/>
    <property type="match status" value="1"/>
</dbReference>
<keyword evidence="13" id="KW-1185">Reference proteome</keyword>